<organism evidence="2 3">
    <name type="scientific">Mycobacterium colombiense</name>
    <dbReference type="NCBI Taxonomy" id="339268"/>
    <lineage>
        <taxon>Bacteria</taxon>
        <taxon>Bacillati</taxon>
        <taxon>Actinomycetota</taxon>
        <taxon>Actinomycetes</taxon>
        <taxon>Mycobacteriales</taxon>
        <taxon>Mycobacteriaceae</taxon>
        <taxon>Mycobacterium</taxon>
        <taxon>Mycobacterium avium complex (MAC)</taxon>
    </lineage>
</organism>
<feature type="non-terminal residue" evidence="2">
    <location>
        <position position="25"/>
    </location>
</feature>
<proteinExistence type="predicted"/>
<name>A0A329K9B2_9MYCO</name>
<reference evidence="2 3" key="1">
    <citation type="submission" date="2018-06" db="EMBL/GenBank/DDBJ databases">
        <title>NTM in soil in Japan.</title>
        <authorList>
            <person name="Ohya K."/>
        </authorList>
    </citation>
    <scope>NUCLEOTIDE SEQUENCE [LARGE SCALE GENOMIC DNA]</scope>
    <source>
        <strain evidence="2 3">GF76</strain>
    </source>
</reference>
<accession>A0A329K9B2</accession>
<comment type="caution">
    <text evidence="2">The sequence shown here is derived from an EMBL/GenBank/DDBJ whole genome shotgun (WGS) entry which is preliminary data.</text>
</comment>
<dbReference type="EMBL" id="QMEU01000115">
    <property type="protein sequence ID" value="RAU90611.1"/>
    <property type="molecule type" value="Genomic_DNA"/>
</dbReference>
<feature type="region of interest" description="Disordered" evidence="1">
    <location>
        <begin position="1"/>
        <end position="25"/>
    </location>
</feature>
<evidence type="ECO:0000256" key="1">
    <source>
        <dbReference type="SAM" id="MobiDB-lite"/>
    </source>
</evidence>
<dbReference type="AlphaFoldDB" id="A0A329K9B2"/>
<evidence type="ECO:0000313" key="3">
    <source>
        <dbReference type="Proteomes" id="UP000250347"/>
    </source>
</evidence>
<sequence>MTADPLAPLMDLPGVAEASDRAREA</sequence>
<evidence type="ECO:0000313" key="2">
    <source>
        <dbReference type="EMBL" id="RAU90611.1"/>
    </source>
</evidence>
<gene>
    <name evidence="2" type="ORF">DQP58_22870</name>
</gene>
<dbReference type="Proteomes" id="UP000250347">
    <property type="component" value="Unassembled WGS sequence"/>
</dbReference>
<protein>
    <submittedName>
        <fullName evidence="2">Oxidoreductase</fullName>
    </submittedName>
</protein>